<name>A0ABV6LTS5_9BACI</name>
<evidence type="ECO:0000259" key="7">
    <source>
        <dbReference type="PROSITE" id="PS51898"/>
    </source>
</evidence>
<dbReference type="PANTHER" id="PTHR30349">
    <property type="entry name" value="PHAGE INTEGRASE-RELATED"/>
    <property type="match status" value="1"/>
</dbReference>
<evidence type="ECO:0000256" key="2">
    <source>
        <dbReference type="ARBA" id="ARBA00022908"/>
    </source>
</evidence>
<dbReference type="Pfam" id="PF14659">
    <property type="entry name" value="Phage_int_SAM_3"/>
    <property type="match status" value="1"/>
</dbReference>
<evidence type="ECO:0000256" key="6">
    <source>
        <dbReference type="SAM" id="MobiDB-lite"/>
    </source>
</evidence>
<dbReference type="Pfam" id="PF00589">
    <property type="entry name" value="Phage_integrase"/>
    <property type="match status" value="1"/>
</dbReference>
<dbReference type="Gene3D" id="1.10.150.130">
    <property type="match status" value="1"/>
</dbReference>
<keyword evidence="2" id="KW-0229">DNA integration</keyword>
<gene>
    <name evidence="9" type="ORF">ACFFGV_19760</name>
</gene>
<dbReference type="InterPro" id="IPR010998">
    <property type="entry name" value="Integrase_recombinase_N"/>
</dbReference>
<keyword evidence="4" id="KW-0233">DNA recombination</keyword>
<dbReference type="InterPro" id="IPR044068">
    <property type="entry name" value="CB"/>
</dbReference>
<feature type="compositionally biased region" description="Basic and acidic residues" evidence="6">
    <location>
        <begin position="35"/>
        <end position="44"/>
    </location>
</feature>
<evidence type="ECO:0000256" key="1">
    <source>
        <dbReference type="ARBA" id="ARBA00008857"/>
    </source>
</evidence>
<dbReference type="InterPro" id="IPR004107">
    <property type="entry name" value="Integrase_SAM-like_N"/>
</dbReference>
<feature type="region of interest" description="Disordered" evidence="6">
    <location>
        <begin position="24"/>
        <end position="44"/>
    </location>
</feature>
<evidence type="ECO:0000256" key="5">
    <source>
        <dbReference type="PROSITE-ProRule" id="PRU01248"/>
    </source>
</evidence>
<reference evidence="9 10" key="1">
    <citation type="submission" date="2024-09" db="EMBL/GenBank/DDBJ databases">
        <authorList>
            <person name="Sun Q."/>
            <person name="Mori K."/>
        </authorList>
    </citation>
    <scope>NUCLEOTIDE SEQUENCE [LARGE SCALE GENOMIC DNA]</scope>
    <source>
        <strain evidence="9 10">NCAIM B.02529</strain>
    </source>
</reference>
<proteinExistence type="inferred from homology"/>
<dbReference type="InterPro" id="IPR011010">
    <property type="entry name" value="DNA_brk_join_enz"/>
</dbReference>
<dbReference type="InterPro" id="IPR050090">
    <property type="entry name" value="Tyrosine_recombinase_XerCD"/>
</dbReference>
<dbReference type="CDD" id="cd01189">
    <property type="entry name" value="INT_ICEBs1_C_like"/>
    <property type="match status" value="1"/>
</dbReference>
<dbReference type="Proteomes" id="UP001589836">
    <property type="component" value="Unassembled WGS sequence"/>
</dbReference>
<dbReference type="InterPro" id="IPR013762">
    <property type="entry name" value="Integrase-like_cat_sf"/>
</dbReference>
<comment type="similarity">
    <text evidence="1">Belongs to the 'phage' integrase family.</text>
</comment>
<dbReference type="SUPFAM" id="SSF56349">
    <property type="entry name" value="DNA breaking-rejoining enzymes"/>
    <property type="match status" value="1"/>
</dbReference>
<keyword evidence="3 5" id="KW-0238">DNA-binding</keyword>
<evidence type="ECO:0000259" key="8">
    <source>
        <dbReference type="PROSITE" id="PS51900"/>
    </source>
</evidence>
<dbReference type="InterPro" id="IPR002104">
    <property type="entry name" value="Integrase_catalytic"/>
</dbReference>
<evidence type="ECO:0000256" key="3">
    <source>
        <dbReference type="ARBA" id="ARBA00023125"/>
    </source>
</evidence>
<evidence type="ECO:0000256" key="4">
    <source>
        <dbReference type="ARBA" id="ARBA00023172"/>
    </source>
</evidence>
<dbReference type="RefSeq" id="WP_377351545.1">
    <property type="nucleotide sequence ID" value="NZ_JBHLTP010000022.1"/>
</dbReference>
<keyword evidence="10" id="KW-1185">Reference proteome</keyword>
<feature type="domain" description="Tyr recombinase" evidence="7">
    <location>
        <begin position="178"/>
        <end position="385"/>
    </location>
</feature>
<evidence type="ECO:0000313" key="9">
    <source>
        <dbReference type="EMBL" id="MFC0525818.1"/>
    </source>
</evidence>
<comment type="caution">
    <text evidence="9">The sequence shown here is derived from an EMBL/GenBank/DDBJ whole genome shotgun (WGS) entry which is preliminary data.</text>
</comment>
<feature type="domain" description="Core-binding (CB)" evidence="8">
    <location>
        <begin position="67"/>
        <end position="148"/>
    </location>
</feature>
<dbReference type="PROSITE" id="PS51898">
    <property type="entry name" value="TYR_RECOMBINASE"/>
    <property type="match status" value="1"/>
</dbReference>
<sequence>MHCYTIETKKGKEKWVCVEEGPKDPVTGKRKQIARRADTKKEAKKRVNDALRTLEDDGINENAGKKITFDAVGADWLEVYSKTGVKNSTIRIRKKEINILNRFMAKAPINQISHAAYQKIINQLGPDYARTTVQGVNTTANMIFKHAIKNKLIRDNPGRDVIVPKKRRTVEEIEKEEIEEKYLERSELEEFLQEVNKYGLELDKERFYLLAFSGMRSGELCALKWSDITFSKNQVRITKTLYNENNNMKSYELTPPKTEGSIRTIELEDEVIKLLQEHKKRQQKLKMKYRHTLEEYHDENFVFCRPNGYPFAPKNIVVRMERLLEKTSIEKHATPHIFRHTHISMMAEAGIDLATVMKRVGHEDTKTTMKIYTHVTNKMKEDASDKVRNLYGNVLENINTN</sequence>
<dbReference type="Gene3D" id="1.10.443.10">
    <property type="entry name" value="Intergrase catalytic core"/>
    <property type="match status" value="1"/>
</dbReference>
<dbReference type="PROSITE" id="PS51900">
    <property type="entry name" value="CB"/>
    <property type="match status" value="1"/>
</dbReference>
<dbReference type="PANTHER" id="PTHR30349:SF64">
    <property type="entry name" value="PROPHAGE INTEGRASE INTD-RELATED"/>
    <property type="match status" value="1"/>
</dbReference>
<accession>A0ABV6LTS5</accession>
<organism evidence="9 10">
    <name type="scientific">Pontibacillus salicampi</name>
    <dbReference type="NCBI Taxonomy" id="1449801"/>
    <lineage>
        <taxon>Bacteria</taxon>
        <taxon>Bacillati</taxon>
        <taxon>Bacillota</taxon>
        <taxon>Bacilli</taxon>
        <taxon>Bacillales</taxon>
        <taxon>Bacillaceae</taxon>
        <taxon>Pontibacillus</taxon>
    </lineage>
</organism>
<dbReference type="EMBL" id="JBHLTP010000022">
    <property type="protein sequence ID" value="MFC0525818.1"/>
    <property type="molecule type" value="Genomic_DNA"/>
</dbReference>
<protein>
    <submittedName>
        <fullName evidence="9">Tyrosine-type recombinase/integrase</fullName>
    </submittedName>
</protein>
<evidence type="ECO:0000313" key="10">
    <source>
        <dbReference type="Proteomes" id="UP001589836"/>
    </source>
</evidence>